<evidence type="ECO:0000313" key="2">
    <source>
        <dbReference type="Proteomes" id="UP000265520"/>
    </source>
</evidence>
<dbReference type="AlphaFoldDB" id="A0A392PS05"/>
<protein>
    <submittedName>
        <fullName evidence="1">Uncharacterized protein</fullName>
    </submittedName>
</protein>
<name>A0A392PS05_9FABA</name>
<accession>A0A392PS05</accession>
<organism evidence="1 2">
    <name type="scientific">Trifolium medium</name>
    <dbReference type="NCBI Taxonomy" id="97028"/>
    <lineage>
        <taxon>Eukaryota</taxon>
        <taxon>Viridiplantae</taxon>
        <taxon>Streptophyta</taxon>
        <taxon>Embryophyta</taxon>
        <taxon>Tracheophyta</taxon>
        <taxon>Spermatophyta</taxon>
        <taxon>Magnoliopsida</taxon>
        <taxon>eudicotyledons</taxon>
        <taxon>Gunneridae</taxon>
        <taxon>Pentapetalae</taxon>
        <taxon>rosids</taxon>
        <taxon>fabids</taxon>
        <taxon>Fabales</taxon>
        <taxon>Fabaceae</taxon>
        <taxon>Papilionoideae</taxon>
        <taxon>50 kb inversion clade</taxon>
        <taxon>NPAAA clade</taxon>
        <taxon>Hologalegina</taxon>
        <taxon>IRL clade</taxon>
        <taxon>Trifolieae</taxon>
        <taxon>Trifolium</taxon>
    </lineage>
</organism>
<feature type="non-terminal residue" evidence="1">
    <location>
        <position position="46"/>
    </location>
</feature>
<proteinExistence type="predicted"/>
<reference evidence="1 2" key="1">
    <citation type="journal article" date="2018" name="Front. Plant Sci.">
        <title>Red Clover (Trifolium pratense) and Zigzag Clover (T. medium) - A Picture of Genomic Similarities and Differences.</title>
        <authorList>
            <person name="Dluhosova J."/>
            <person name="Istvanek J."/>
            <person name="Nedelnik J."/>
            <person name="Repkova J."/>
        </authorList>
    </citation>
    <scope>NUCLEOTIDE SEQUENCE [LARGE SCALE GENOMIC DNA]</scope>
    <source>
        <strain evidence="2">cv. 10/8</strain>
        <tissue evidence="1">Leaf</tissue>
    </source>
</reference>
<keyword evidence="2" id="KW-1185">Reference proteome</keyword>
<sequence>MGTNDIHNRPVQLGMSICIRQSGSPRGLPGLELRKQGFFFRGDGDE</sequence>
<evidence type="ECO:0000313" key="1">
    <source>
        <dbReference type="EMBL" id="MCI14888.1"/>
    </source>
</evidence>
<dbReference type="EMBL" id="LXQA010094165">
    <property type="protein sequence ID" value="MCI14888.1"/>
    <property type="molecule type" value="Genomic_DNA"/>
</dbReference>
<dbReference type="Proteomes" id="UP000265520">
    <property type="component" value="Unassembled WGS sequence"/>
</dbReference>
<comment type="caution">
    <text evidence="1">The sequence shown here is derived from an EMBL/GenBank/DDBJ whole genome shotgun (WGS) entry which is preliminary data.</text>
</comment>